<dbReference type="EMBL" id="JACICY010000013">
    <property type="protein sequence ID" value="MBB3862425.1"/>
    <property type="molecule type" value="Genomic_DNA"/>
</dbReference>
<organism evidence="1 2">
    <name type="scientific">Novosphingobium hassiacum</name>
    <dbReference type="NCBI Taxonomy" id="173676"/>
    <lineage>
        <taxon>Bacteria</taxon>
        <taxon>Pseudomonadati</taxon>
        <taxon>Pseudomonadota</taxon>
        <taxon>Alphaproteobacteria</taxon>
        <taxon>Sphingomonadales</taxon>
        <taxon>Sphingomonadaceae</taxon>
        <taxon>Novosphingobium</taxon>
    </lineage>
</organism>
<dbReference type="InterPro" id="IPR001308">
    <property type="entry name" value="ETF_a/FixB"/>
</dbReference>
<proteinExistence type="predicted"/>
<keyword evidence="2" id="KW-1185">Reference proteome</keyword>
<dbReference type="Proteomes" id="UP000562395">
    <property type="component" value="Unassembled WGS sequence"/>
</dbReference>
<dbReference type="SUPFAM" id="SSF52467">
    <property type="entry name" value="DHS-like NAD/FAD-binding domain"/>
    <property type="match status" value="1"/>
</dbReference>
<evidence type="ECO:0000313" key="1">
    <source>
        <dbReference type="EMBL" id="MBB3862425.1"/>
    </source>
</evidence>
<feature type="non-terminal residue" evidence="1">
    <location>
        <position position="1"/>
    </location>
</feature>
<reference evidence="1 2" key="1">
    <citation type="submission" date="2020-08" db="EMBL/GenBank/DDBJ databases">
        <title>Genomic Encyclopedia of Type Strains, Phase IV (KMG-IV): sequencing the most valuable type-strain genomes for metagenomic binning, comparative biology and taxonomic classification.</title>
        <authorList>
            <person name="Goeker M."/>
        </authorList>
    </citation>
    <scope>NUCLEOTIDE SEQUENCE [LARGE SCALE GENOMIC DNA]</scope>
    <source>
        <strain evidence="1 2">DSM 14552</strain>
    </source>
</reference>
<dbReference type="PANTHER" id="PTHR43153:SF1">
    <property type="entry name" value="ELECTRON TRANSFER FLAVOPROTEIN SUBUNIT ALPHA, MITOCHONDRIAL"/>
    <property type="match status" value="1"/>
</dbReference>
<name>A0A7W6A357_9SPHN</name>
<dbReference type="Gene3D" id="3.40.50.1220">
    <property type="entry name" value="TPP-binding domain"/>
    <property type="match status" value="1"/>
</dbReference>
<accession>A0A7W6A357</accession>
<sequence>KDSKTIIAINKDDDAPIFQVADIGLVGDLFTLVPELTGKL</sequence>
<dbReference type="AlphaFoldDB" id="A0A7W6A357"/>
<evidence type="ECO:0000313" key="2">
    <source>
        <dbReference type="Proteomes" id="UP000562395"/>
    </source>
</evidence>
<dbReference type="PANTHER" id="PTHR43153">
    <property type="entry name" value="ELECTRON TRANSFER FLAVOPROTEIN ALPHA"/>
    <property type="match status" value="1"/>
</dbReference>
<dbReference type="GO" id="GO:0033539">
    <property type="term" value="P:fatty acid beta-oxidation using acyl-CoA dehydrogenase"/>
    <property type="evidence" value="ECO:0007669"/>
    <property type="project" value="TreeGrafter"/>
</dbReference>
<dbReference type="GO" id="GO:0009055">
    <property type="term" value="F:electron transfer activity"/>
    <property type="evidence" value="ECO:0007669"/>
    <property type="project" value="InterPro"/>
</dbReference>
<gene>
    <name evidence="1" type="ORF">GGQ88_003725</name>
</gene>
<comment type="caution">
    <text evidence="1">The sequence shown here is derived from an EMBL/GenBank/DDBJ whole genome shotgun (WGS) entry which is preliminary data.</text>
</comment>
<protein>
    <submittedName>
        <fullName evidence="1">Electron transfer flavoprotein alpha subunit</fullName>
    </submittedName>
</protein>
<dbReference type="GO" id="GO:0050660">
    <property type="term" value="F:flavin adenine dinucleotide binding"/>
    <property type="evidence" value="ECO:0007669"/>
    <property type="project" value="InterPro"/>
</dbReference>
<dbReference type="InterPro" id="IPR029035">
    <property type="entry name" value="DHS-like_NAD/FAD-binding_dom"/>
</dbReference>